<feature type="domain" description="Solute-binding protein family 5" evidence="5">
    <location>
        <begin position="157"/>
        <end position="540"/>
    </location>
</feature>
<gene>
    <name evidence="6" type="ORF">COU00_04180</name>
</gene>
<dbReference type="Gene3D" id="3.40.190.10">
    <property type="entry name" value="Periplasmic binding protein-like II"/>
    <property type="match status" value="1"/>
</dbReference>
<dbReference type="GO" id="GO:1904680">
    <property type="term" value="F:peptide transmembrane transporter activity"/>
    <property type="evidence" value="ECO:0007669"/>
    <property type="project" value="TreeGrafter"/>
</dbReference>
<keyword evidence="2" id="KW-0813">Transport</keyword>
<proteinExistence type="inferred from homology"/>
<dbReference type="PIRSF" id="PIRSF002741">
    <property type="entry name" value="MppA"/>
    <property type="match status" value="1"/>
</dbReference>
<dbReference type="Proteomes" id="UP000229335">
    <property type="component" value="Unassembled WGS sequence"/>
</dbReference>
<evidence type="ECO:0000259" key="5">
    <source>
        <dbReference type="Pfam" id="PF00496"/>
    </source>
</evidence>
<dbReference type="Gene3D" id="3.10.105.10">
    <property type="entry name" value="Dipeptide-binding Protein, Domain 3"/>
    <property type="match status" value="1"/>
</dbReference>
<evidence type="ECO:0000256" key="1">
    <source>
        <dbReference type="ARBA" id="ARBA00005695"/>
    </source>
</evidence>
<dbReference type="EMBL" id="PFAS01000074">
    <property type="protein sequence ID" value="PIT93475.1"/>
    <property type="molecule type" value="Genomic_DNA"/>
</dbReference>
<dbReference type="InterPro" id="IPR039424">
    <property type="entry name" value="SBP_5"/>
</dbReference>
<dbReference type="PANTHER" id="PTHR30290">
    <property type="entry name" value="PERIPLASMIC BINDING COMPONENT OF ABC TRANSPORTER"/>
    <property type="match status" value="1"/>
</dbReference>
<dbReference type="GO" id="GO:0042597">
    <property type="term" value="C:periplasmic space"/>
    <property type="evidence" value="ECO:0007669"/>
    <property type="project" value="UniProtKB-ARBA"/>
</dbReference>
<evidence type="ECO:0000256" key="3">
    <source>
        <dbReference type="ARBA" id="ARBA00022729"/>
    </source>
</evidence>
<keyword evidence="4" id="KW-0812">Transmembrane</keyword>
<dbReference type="GO" id="GO:0043190">
    <property type="term" value="C:ATP-binding cassette (ABC) transporter complex"/>
    <property type="evidence" value="ECO:0007669"/>
    <property type="project" value="InterPro"/>
</dbReference>
<protein>
    <recommendedName>
        <fullName evidence="5">Solute-binding protein family 5 domain-containing protein</fullName>
    </recommendedName>
</protein>
<evidence type="ECO:0000313" key="7">
    <source>
        <dbReference type="Proteomes" id="UP000229335"/>
    </source>
</evidence>
<organism evidence="6 7">
    <name type="scientific">Candidatus Falkowbacteria bacterium CG10_big_fil_rev_8_21_14_0_10_43_11</name>
    <dbReference type="NCBI Taxonomy" id="1974568"/>
    <lineage>
        <taxon>Bacteria</taxon>
        <taxon>Candidatus Falkowiibacteriota</taxon>
    </lineage>
</organism>
<dbReference type="Pfam" id="PF00496">
    <property type="entry name" value="SBP_bac_5"/>
    <property type="match status" value="1"/>
</dbReference>
<dbReference type="PANTHER" id="PTHR30290:SF9">
    <property type="entry name" value="OLIGOPEPTIDE-BINDING PROTEIN APPA"/>
    <property type="match status" value="1"/>
</dbReference>
<dbReference type="SUPFAM" id="SSF53850">
    <property type="entry name" value="Periplasmic binding protein-like II"/>
    <property type="match status" value="1"/>
</dbReference>
<comment type="similarity">
    <text evidence="1">Belongs to the bacterial solute-binding protein 5 family.</text>
</comment>
<name>A0A2M6WL18_9BACT</name>
<keyword evidence="4" id="KW-0472">Membrane</keyword>
<evidence type="ECO:0000313" key="6">
    <source>
        <dbReference type="EMBL" id="PIT93475.1"/>
    </source>
</evidence>
<comment type="caution">
    <text evidence="6">The sequence shown here is derived from an EMBL/GenBank/DDBJ whole genome shotgun (WGS) entry which is preliminary data.</text>
</comment>
<dbReference type="Gene3D" id="3.90.76.10">
    <property type="entry name" value="Dipeptide-binding Protein, Domain 1"/>
    <property type="match status" value="1"/>
</dbReference>
<dbReference type="InterPro" id="IPR030678">
    <property type="entry name" value="Peptide/Ni-bd"/>
</dbReference>
<accession>A0A2M6WL18</accession>
<evidence type="ECO:0000256" key="2">
    <source>
        <dbReference type="ARBA" id="ARBA00022448"/>
    </source>
</evidence>
<keyword evidence="3" id="KW-0732">Signal</keyword>
<sequence length="639" mass="71818">MLEKKPDKLPLTQKTNKLTSLFKNKSVLFFKKMPGFNQSKKSKRGESVDRKLIFSLYQSALPNLKQFKYVGQFLSKKETRIIQVCLGIIAVNIVFLGAVFYKNNVKLVPAYGSSYTEALTGSPKLVNPLYALINNVDGDLAALIYSGLLKRGKDNNLAPDLAEKFEASDDGKTYTFYLKSGAAWHDKTPISADDVVFTFQAIANPEYRSPLRVSFTGVSVEKINEKTVKFSLAEPYAAFLELLTVGILPANIWSQISPAAANLADLNLKPIGSGPYKFKSLAKDKAGRVRSYELEANQNYFGQKPYVSVLVFKFFPSFEESVSALNEGKAEGLDYLPKEYEEKIVDKNKFNRNYLAQPQFTSLFFNQNNLGALKDLKIRQALAYGLDKKSITAALPHAQFIDSPILPIFTGFVNPDIIKYDFDPDKARALIAAAGFKATAVKEEPDNTATTSEKSLPGPGIWQKKDNDFLVVTLTTVNQPDAVQTAELVKKAWENLNIKVNLDVIPIESAQGDRIRPRNYQVLLYSVILGADPDQYPFWHSSQIGPSGLNFANYNNKEIDALLEDGRITGKTEVRREKYKKFQEIIARDLPTIFLYSQPYSYLQSNKIKGFDTDKIIIASDRFSNISNWYINTRKKIVW</sequence>
<feature type="transmembrane region" description="Helical" evidence="4">
    <location>
        <begin position="81"/>
        <end position="101"/>
    </location>
</feature>
<reference evidence="7" key="1">
    <citation type="submission" date="2017-09" db="EMBL/GenBank/DDBJ databases">
        <title>Depth-based differentiation of microbial function through sediment-hosted aquifers and enrichment of novel symbionts in the deep terrestrial subsurface.</title>
        <authorList>
            <person name="Probst A.J."/>
            <person name="Ladd B."/>
            <person name="Jarett J.K."/>
            <person name="Geller-Mcgrath D.E."/>
            <person name="Sieber C.M.K."/>
            <person name="Emerson J.B."/>
            <person name="Anantharaman K."/>
            <person name="Thomas B.C."/>
            <person name="Malmstrom R."/>
            <person name="Stieglmeier M."/>
            <person name="Klingl A."/>
            <person name="Woyke T."/>
            <person name="Ryan C.M."/>
            <person name="Banfield J.F."/>
        </authorList>
    </citation>
    <scope>NUCLEOTIDE SEQUENCE [LARGE SCALE GENOMIC DNA]</scope>
</reference>
<evidence type="ECO:0000256" key="4">
    <source>
        <dbReference type="SAM" id="Phobius"/>
    </source>
</evidence>
<dbReference type="InterPro" id="IPR000914">
    <property type="entry name" value="SBP_5_dom"/>
</dbReference>
<keyword evidence="4" id="KW-1133">Transmembrane helix</keyword>
<dbReference type="AlphaFoldDB" id="A0A2M6WL18"/>
<dbReference type="GO" id="GO:0015833">
    <property type="term" value="P:peptide transport"/>
    <property type="evidence" value="ECO:0007669"/>
    <property type="project" value="TreeGrafter"/>
</dbReference>